<dbReference type="AlphaFoldDB" id="A0A2N6VPD2"/>
<evidence type="ECO:0000313" key="3">
    <source>
        <dbReference type="Proteomes" id="UP000235598"/>
    </source>
</evidence>
<evidence type="ECO:0000313" key="2">
    <source>
        <dbReference type="EMBL" id="PMD05994.1"/>
    </source>
</evidence>
<dbReference type="GO" id="GO:0017168">
    <property type="term" value="F:5-oxoprolinase (ATP-hydrolyzing) activity"/>
    <property type="evidence" value="ECO:0007669"/>
    <property type="project" value="UniProtKB-UniRule"/>
</dbReference>
<dbReference type="NCBIfam" id="NF003816">
    <property type="entry name" value="PRK05406.1-5"/>
    <property type="match status" value="1"/>
</dbReference>
<dbReference type="GO" id="GO:0005975">
    <property type="term" value="P:carbohydrate metabolic process"/>
    <property type="evidence" value="ECO:0007669"/>
    <property type="project" value="InterPro"/>
</dbReference>
<dbReference type="PANTHER" id="PTHR30292:SF0">
    <property type="entry name" value="5-OXOPROLINASE SUBUNIT A"/>
    <property type="match status" value="1"/>
</dbReference>
<dbReference type="EMBL" id="PNHK01000001">
    <property type="protein sequence ID" value="PMD05994.1"/>
    <property type="molecule type" value="Genomic_DNA"/>
</dbReference>
<dbReference type="NCBIfam" id="NF003814">
    <property type="entry name" value="PRK05406.1-3"/>
    <property type="match status" value="1"/>
</dbReference>
<dbReference type="Gene3D" id="3.20.20.370">
    <property type="entry name" value="Glycoside hydrolase/deacetylase"/>
    <property type="match status" value="1"/>
</dbReference>
<dbReference type="Pfam" id="PF03746">
    <property type="entry name" value="LamB_YcsF"/>
    <property type="match status" value="1"/>
</dbReference>
<accession>A0A2N6VPD2</accession>
<evidence type="ECO:0000256" key="1">
    <source>
        <dbReference type="HAMAP-Rule" id="MF_00691"/>
    </source>
</evidence>
<dbReference type="EC" id="3.5.2.9" evidence="1"/>
<dbReference type="HAMAP" id="MF_00691">
    <property type="entry name" value="PxpA"/>
    <property type="match status" value="1"/>
</dbReference>
<dbReference type="RefSeq" id="WP_102237649.1">
    <property type="nucleotide sequence ID" value="NZ_PNHK01000001.1"/>
</dbReference>
<comment type="catalytic activity">
    <reaction evidence="1">
        <text>5-oxo-L-proline + ATP + 2 H2O = L-glutamate + ADP + phosphate + H(+)</text>
        <dbReference type="Rhea" id="RHEA:10348"/>
        <dbReference type="ChEBI" id="CHEBI:15377"/>
        <dbReference type="ChEBI" id="CHEBI:15378"/>
        <dbReference type="ChEBI" id="CHEBI:29985"/>
        <dbReference type="ChEBI" id="CHEBI:30616"/>
        <dbReference type="ChEBI" id="CHEBI:43474"/>
        <dbReference type="ChEBI" id="CHEBI:58402"/>
        <dbReference type="ChEBI" id="CHEBI:456216"/>
        <dbReference type="EC" id="3.5.2.9"/>
    </reaction>
</comment>
<proteinExistence type="inferred from homology"/>
<comment type="similarity">
    <text evidence="1">Belongs to the LamB/PxpA family.</text>
</comment>
<keyword evidence="1" id="KW-0378">Hydrolase</keyword>
<dbReference type="InterPro" id="IPR005501">
    <property type="entry name" value="LamB/YcsF/PxpA-like"/>
</dbReference>
<dbReference type="SUPFAM" id="SSF88713">
    <property type="entry name" value="Glycoside hydrolase/deacetylase"/>
    <property type="match status" value="1"/>
</dbReference>
<dbReference type="CDD" id="cd10787">
    <property type="entry name" value="LamB_YcsF_like"/>
    <property type="match status" value="1"/>
</dbReference>
<keyword evidence="1" id="KW-0067">ATP-binding</keyword>
<comment type="function">
    <text evidence="1">Catalyzes the cleavage of 5-oxoproline to form L-glutamate coupled to the hydrolysis of ATP to ADP and inorganic phosphate.</text>
</comment>
<reference evidence="2 3" key="1">
    <citation type="submission" date="2017-09" db="EMBL/GenBank/DDBJ databases">
        <title>Bacterial strain isolated from the female urinary microbiota.</title>
        <authorList>
            <person name="Thomas-White K."/>
            <person name="Kumar N."/>
            <person name="Forster S."/>
            <person name="Putonti C."/>
            <person name="Lawley T."/>
            <person name="Wolfe A.J."/>
        </authorList>
    </citation>
    <scope>NUCLEOTIDE SEQUENCE [LARGE SCALE GENOMIC DNA]</scope>
    <source>
        <strain evidence="2 3">UMB1301</strain>
    </source>
</reference>
<dbReference type="GO" id="GO:0005524">
    <property type="term" value="F:ATP binding"/>
    <property type="evidence" value="ECO:0007669"/>
    <property type="project" value="UniProtKB-UniRule"/>
</dbReference>
<dbReference type="InterPro" id="IPR011330">
    <property type="entry name" value="Glyco_hydro/deAcase_b/a-brl"/>
</dbReference>
<comment type="subunit">
    <text evidence="1">Forms a complex composed of PxpA, PxpB and PxpC.</text>
</comment>
<name>A0A2N6VPD2_9MICO</name>
<dbReference type="PANTHER" id="PTHR30292">
    <property type="entry name" value="UNCHARACTERIZED PROTEIN YBGL-RELATED"/>
    <property type="match status" value="1"/>
</dbReference>
<gene>
    <name evidence="1" type="primary">pxpA</name>
    <name evidence="2" type="ORF">CJ199_00885</name>
</gene>
<keyword evidence="1" id="KW-0547">Nucleotide-binding</keyword>
<sequence length="252" mass="26176">MTTIDINSDLGESVAGVAISDDDAILDVVSSANVACGYHAGTPHGIAATVKSAASRNVTIGAHPSYNDPAGFGRRFIDYDPHQLADEVLYQIGALDAIARSHGSHVRYVKPHGALYNEIVHNTAHAQAVVDAVRAFSTNIPLLLLPGSVAGAIAQKAGVDVITEAFADRAYNPDGTLVSRKEAGAVVTDLDHVCARVIDMATKGTVTARDGSTIHIDAQSICVHGDSPGAVEMSRAIRSALQDAGVTVESFV</sequence>
<organism evidence="2 3">
    <name type="scientific">Brevibacterium paucivorans</name>
    <dbReference type="NCBI Taxonomy" id="170994"/>
    <lineage>
        <taxon>Bacteria</taxon>
        <taxon>Bacillati</taxon>
        <taxon>Actinomycetota</taxon>
        <taxon>Actinomycetes</taxon>
        <taxon>Micrococcales</taxon>
        <taxon>Brevibacteriaceae</taxon>
        <taxon>Brevibacterium</taxon>
    </lineage>
</organism>
<dbReference type="OrthoDB" id="9773478at2"/>
<protein>
    <recommendedName>
        <fullName evidence="1">5-oxoprolinase subunit A</fullName>
        <shortName evidence="1">5-OPase subunit A</shortName>
        <ecNumber evidence="1">3.5.2.9</ecNumber>
    </recommendedName>
    <alternativeName>
        <fullName evidence="1">5-oxoprolinase (ATP-hydrolyzing) subunit A</fullName>
    </alternativeName>
</protein>
<dbReference type="Proteomes" id="UP000235598">
    <property type="component" value="Unassembled WGS sequence"/>
</dbReference>
<comment type="caution">
    <text evidence="2">The sequence shown here is derived from an EMBL/GenBank/DDBJ whole genome shotgun (WGS) entry which is preliminary data.</text>
</comment>